<sequence>MRIAIFDGEPEEKAYFEQALEGHDVFFINTPLTMETLQQAGGIHAAECEVISIFIYSNVTEELLRSLPKLKVIATRSTGTDHIDTAACSQQGVQVYNVPTYGVHAVAEHAFALILALSRKLIPSVERTKKGNFHSQGLTGFELYGKTIGIVGYGNIGTSVGDIAKGFGMRILATSRSTKNIPGVTFVPLEELLKQSDVITIHTPLTPQTQHLINCDNIMLCKKGALLINTSRGPVIDTTAIIMALQKGVLGGAGLDVLEEEGSIREERELLTSTHIDLISAKKMLMGHVLQDMDNVIITPHNAFNSVESLEEINAVTVQNIQSALSKLT</sequence>
<dbReference type="PANTHER" id="PTHR43026">
    <property type="entry name" value="2-HYDROXYACID DEHYDROGENASE HOMOLOG 1-RELATED"/>
    <property type="match status" value="1"/>
</dbReference>
<dbReference type="Pfam" id="PF00389">
    <property type="entry name" value="2-Hacid_dh"/>
    <property type="match status" value="1"/>
</dbReference>
<dbReference type="AlphaFoldDB" id="A0A2M8KU29"/>
<dbReference type="EMBL" id="PFEE01000069">
    <property type="protein sequence ID" value="PJE63436.1"/>
    <property type="molecule type" value="Genomic_DNA"/>
</dbReference>
<keyword evidence="3" id="KW-0520">NAD</keyword>
<dbReference type="SUPFAM" id="SSF51735">
    <property type="entry name" value="NAD(P)-binding Rossmann-fold domains"/>
    <property type="match status" value="1"/>
</dbReference>
<keyword evidence="2 4" id="KW-0560">Oxidoreductase</keyword>
<evidence type="ECO:0000256" key="1">
    <source>
        <dbReference type="ARBA" id="ARBA00005854"/>
    </source>
</evidence>
<evidence type="ECO:0000313" key="7">
    <source>
        <dbReference type="EMBL" id="PJE63436.1"/>
    </source>
</evidence>
<accession>A0A2M8KU29</accession>
<evidence type="ECO:0000259" key="5">
    <source>
        <dbReference type="Pfam" id="PF00389"/>
    </source>
</evidence>
<protein>
    <submittedName>
        <fullName evidence="7">Hydroxyacid dehydrogenase</fullName>
    </submittedName>
</protein>
<dbReference type="InterPro" id="IPR006140">
    <property type="entry name" value="D-isomer_DH_NAD-bd"/>
</dbReference>
<dbReference type="Proteomes" id="UP000231569">
    <property type="component" value="Unassembled WGS sequence"/>
</dbReference>
<dbReference type="InterPro" id="IPR036291">
    <property type="entry name" value="NAD(P)-bd_dom_sf"/>
</dbReference>
<dbReference type="InterPro" id="IPR058205">
    <property type="entry name" value="D-LDH-like"/>
</dbReference>
<dbReference type="PANTHER" id="PTHR43026:SF1">
    <property type="entry name" value="2-HYDROXYACID DEHYDROGENASE HOMOLOG 1-RELATED"/>
    <property type="match status" value="1"/>
</dbReference>
<dbReference type="GO" id="GO:0051287">
    <property type="term" value="F:NAD binding"/>
    <property type="evidence" value="ECO:0007669"/>
    <property type="project" value="InterPro"/>
</dbReference>
<dbReference type="Gene3D" id="3.40.50.720">
    <property type="entry name" value="NAD(P)-binding Rossmann-like Domain"/>
    <property type="match status" value="2"/>
</dbReference>
<feature type="domain" description="D-isomer specific 2-hydroxyacid dehydrogenase catalytic" evidence="5">
    <location>
        <begin position="3"/>
        <end position="326"/>
    </location>
</feature>
<feature type="domain" description="D-isomer specific 2-hydroxyacid dehydrogenase NAD-binding" evidence="6">
    <location>
        <begin position="111"/>
        <end position="303"/>
    </location>
</feature>
<dbReference type="PROSITE" id="PS00670">
    <property type="entry name" value="D_2_HYDROXYACID_DH_2"/>
    <property type="match status" value="1"/>
</dbReference>
<dbReference type="InterPro" id="IPR029753">
    <property type="entry name" value="D-isomer_DH_CS"/>
</dbReference>
<gene>
    <name evidence="7" type="ORF">COU89_03350</name>
</gene>
<dbReference type="Pfam" id="PF02826">
    <property type="entry name" value="2-Hacid_dh_C"/>
    <property type="match status" value="1"/>
</dbReference>
<dbReference type="SUPFAM" id="SSF52283">
    <property type="entry name" value="Formate/glycerate dehydrogenase catalytic domain-like"/>
    <property type="match status" value="1"/>
</dbReference>
<dbReference type="GO" id="GO:0008720">
    <property type="term" value="F:D-lactate dehydrogenase (NAD+) activity"/>
    <property type="evidence" value="ECO:0007669"/>
    <property type="project" value="TreeGrafter"/>
</dbReference>
<organism evidence="7 8">
    <name type="scientific">Candidatus Roizmanbacteria bacterium CG10_big_fil_rev_8_21_14_0_10_45_7</name>
    <dbReference type="NCBI Taxonomy" id="1974854"/>
    <lineage>
        <taxon>Bacteria</taxon>
        <taxon>Candidatus Roizmaniibacteriota</taxon>
    </lineage>
</organism>
<reference evidence="8" key="1">
    <citation type="submission" date="2017-09" db="EMBL/GenBank/DDBJ databases">
        <title>Depth-based differentiation of microbial function through sediment-hosted aquifers and enrichment of novel symbionts in the deep terrestrial subsurface.</title>
        <authorList>
            <person name="Probst A.J."/>
            <person name="Ladd B."/>
            <person name="Jarett J.K."/>
            <person name="Geller-Mcgrath D.E."/>
            <person name="Sieber C.M.K."/>
            <person name="Emerson J.B."/>
            <person name="Anantharaman K."/>
            <person name="Thomas B.C."/>
            <person name="Malmstrom R."/>
            <person name="Stieglmeier M."/>
            <person name="Klingl A."/>
            <person name="Woyke T."/>
            <person name="Ryan C.M."/>
            <person name="Banfield J.F."/>
        </authorList>
    </citation>
    <scope>NUCLEOTIDE SEQUENCE [LARGE SCALE GENOMIC DNA]</scope>
</reference>
<evidence type="ECO:0000259" key="6">
    <source>
        <dbReference type="Pfam" id="PF02826"/>
    </source>
</evidence>
<name>A0A2M8KU29_9BACT</name>
<comment type="similarity">
    <text evidence="1 4">Belongs to the D-isomer specific 2-hydroxyacid dehydrogenase family.</text>
</comment>
<evidence type="ECO:0000256" key="3">
    <source>
        <dbReference type="ARBA" id="ARBA00023027"/>
    </source>
</evidence>
<evidence type="ECO:0000256" key="2">
    <source>
        <dbReference type="ARBA" id="ARBA00023002"/>
    </source>
</evidence>
<evidence type="ECO:0000256" key="4">
    <source>
        <dbReference type="RuleBase" id="RU003719"/>
    </source>
</evidence>
<dbReference type="InterPro" id="IPR006139">
    <property type="entry name" value="D-isomer_2_OHA_DH_cat_dom"/>
</dbReference>
<comment type="caution">
    <text evidence="7">The sequence shown here is derived from an EMBL/GenBank/DDBJ whole genome shotgun (WGS) entry which is preliminary data.</text>
</comment>
<proteinExistence type="inferred from homology"/>
<dbReference type="PROSITE" id="PS00671">
    <property type="entry name" value="D_2_HYDROXYACID_DH_3"/>
    <property type="match status" value="1"/>
</dbReference>
<evidence type="ECO:0000313" key="8">
    <source>
        <dbReference type="Proteomes" id="UP000231569"/>
    </source>
</evidence>